<accession>A0A7C9D4M7</accession>
<sequence length="203" mass="22605">MTFNDERGRYPSLVNVRESRSIAMVCIRKQELARCCVICTDDGTLTKSQHPNYGQIPSASITIPLLTITFMKEVSKIIDNNSSRGRLKQMKSSKILFDGLVILHVLDLNSLKEVGGRINPLREKRRFGFQTAAIADENDVAVRFCCTIQRILKQQRCLPTALQTTGWRPRKQLNRFGVRLIVGAAVGLPGSGTTGGGEESLYH</sequence>
<organism evidence="1">
    <name type="scientific">Opuntia streptacantha</name>
    <name type="common">Prickly pear cactus</name>
    <name type="synonym">Opuntia cardona</name>
    <dbReference type="NCBI Taxonomy" id="393608"/>
    <lineage>
        <taxon>Eukaryota</taxon>
        <taxon>Viridiplantae</taxon>
        <taxon>Streptophyta</taxon>
        <taxon>Embryophyta</taxon>
        <taxon>Tracheophyta</taxon>
        <taxon>Spermatophyta</taxon>
        <taxon>Magnoliopsida</taxon>
        <taxon>eudicotyledons</taxon>
        <taxon>Gunneridae</taxon>
        <taxon>Pentapetalae</taxon>
        <taxon>Caryophyllales</taxon>
        <taxon>Cactineae</taxon>
        <taxon>Cactaceae</taxon>
        <taxon>Opuntioideae</taxon>
        <taxon>Opuntia</taxon>
    </lineage>
</organism>
<reference evidence="1" key="2">
    <citation type="submission" date="2020-07" db="EMBL/GenBank/DDBJ databases">
        <authorList>
            <person name="Vera ALvarez R."/>
            <person name="Arias-Moreno D.M."/>
            <person name="Jimenez-Jacinto V."/>
            <person name="Jimenez-Bremont J.F."/>
            <person name="Swaminathan K."/>
            <person name="Moose S.P."/>
            <person name="Guerrero-Gonzalez M.L."/>
            <person name="Marino-Ramirez L."/>
            <person name="Landsman D."/>
            <person name="Rodriguez-Kessler M."/>
            <person name="Delgado-Sanchez P."/>
        </authorList>
    </citation>
    <scope>NUCLEOTIDE SEQUENCE</scope>
    <source>
        <tissue evidence="1">Cladode</tissue>
    </source>
</reference>
<reference evidence="1" key="1">
    <citation type="journal article" date="2013" name="J. Plant Res.">
        <title>Effect of fungi and light on seed germination of three Opuntia species from semiarid lands of central Mexico.</title>
        <authorList>
            <person name="Delgado-Sanchez P."/>
            <person name="Jimenez-Bremont J.F."/>
            <person name="Guerrero-Gonzalez Mde L."/>
            <person name="Flores J."/>
        </authorList>
    </citation>
    <scope>NUCLEOTIDE SEQUENCE</scope>
    <source>
        <tissue evidence="1">Cladode</tissue>
    </source>
</reference>
<proteinExistence type="predicted"/>
<dbReference type="AlphaFoldDB" id="A0A7C9D4M7"/>
<name>A0A7C9D4M7_OPUST</name>
<dbReference type="EMBL" id="GISG01089356">
    <property type="protein sequence ID" value="MBA4634082.1"/>
    <property type="molecule type" value="Transcribed_RNA"/>
</dbReference>
<evidence type="ECO:0000313" key="1">
    <source>
        <dbReference type="EMBL" id="MBA4634080.1"/>
    </source>
</evidence>
<protein>
    <submittedName>
        <fullName evidence="1">Uncharacterized protein</fullName>
    </submittedName>
</protein>
<dbReference type="EMBL" id="GISG01089353">
    <property type="protein sequence ID" value="MBA4634080.1"/>
    <property type="molecule type" value="Transcribed_RNA"/>
</dbReference>